<reference evidence="1" key="1">
    <citation type="submission" date="2022-07" db="EMBL/GenBank/DDBJ databases">
        <title>Genome Sequence of Phlebia brevispora.</title>
        <authorList>
            <person name="Buettner E."/>
        </authorList>
    </citation>
    <scope>NUCLEOTIDE SEQUENCE</scope>
    <source>
        <strain evidence="1">MPL23</strain>
    </source>
</reference>
<protein>
    <submittedName>
        <fullName evidence="1">Uncharacterized protein</fullName>
    </submittedName>
</protein>
<dbReference type="Proteomes" id="UP001148662">
    <property type="component" value="Unassembled WGS sequence"/>
</dbReference>
<proteinExistence type="predicted"/>
<accession>A0ACC1T9H5</accession>
<evidence type="ECO:0000313" key="2">
    <source>
        <dbReference type="Proteomes" id="UP001148662"/>
    </source>
</evidence>
<name>A0ACC1T9H5_9APHY</name>
<comment type="caution">
    <text evidence="1">The sequence shown here is derived from an EMBL/GenBank/DDBJ whole genome shotgun (WGS) entry which is preliminary data.</text>
</comment>
<keyword evidence="2" id="KW-1185">Reference proteome</keyword>
<organism evidence="1 2">
    <name type="scientific">Phlebia brevispora</name>
    <dbReference type="NCBI Taxonomy" id="194682"/>
    <lineage>
        <taxon>Eukaryota</taxon>
        <taxon>Fungi</taxon>
        <taxon>Dikarya</taxon>
        <taxon>Basidiomycota</taxon>
        <taxon>Agaricomycotina</taxon>
        <taxon>Agaricomycetes</taxon>
        <taxon>Polyporales</taxon>
        <taxon>Meruliaceae</taxon>
        <taxon>Phlebia</taxon>
    </lineage>
</organism>
<evidence type="ECO:0000313" key="1">
    <source>
        <dbReference type="EMBL" id="KAJ3556162.1"/>
    </source>
</evidence>
<dbReference type="EMBL" id="JANHOG010000265">
    <property type="protein sequence ID" value="KAJ3556162.1"/>
    <property type="molecule type" value="Genomic_DNA"/>
</dbReference>
<gene>
    <name evidence="1" type="ORF">NM688_g2179</name>
</gene>
<sequence length="399" mass="44654">MSSTYSDTSCRDIAHASQSAINTLCIQPDCIVHAGMSAPILSSSFSIWKLLHVHPGITIGLGYFGVGLSSILYGITCCQTFIYYRSRKAESDHWFLKFLVLALWILDSTHEALILYTYYYYLVLQFANPLAIFVDTWAVPTSILINVFIGITVHIFLVRRIWKFSKNIWITGFCGLWVVAALGIDLVLPLKEYFIPSVVLEEIELQSSGVAALSVAFTGDAFIAIVITYYLYQRRTGTERHVFSLVATTKLMLDPSFRADNVISRLIALTISTGTLTTCFELASLISFAMSPHSLFDLFFNMLLGKLYTNSFLTILNTREFARSPMVAKTDQYSAIVQRGVQAIKSNKSYHSRQSALTVIHIISTNSNLDDLPINSHTYDVCDIRTSLDTNAANQDGRF</sequence>